<dbReference type="GO" id="GO:0003676">
    <property type="term" value="F:nucleic acid binding"/>
    <property type="evidence" value="ECO:0007669"/>
    <property type="project" value="InterPro"/>
</dbReference>
<evidence type="ECO:0000259" key="2">
    <source>
        <dbReference type="PROSITE" id="PS50158"/>
    </source>
</evidence>
<dbReference type="SUPFAM" id="SSF57756">
    <property type="entry name" value="Retrovirus zinc finger-like domains"/>
    <property type="match status" value="1"/>
</dbReference>
<keyword evidence="1" id="KW-0479">Metal-binding</keyword>
<protein>
    <recommendedName>
        <fullName evidence="2">CCHC-type domain-containing protein</fullName>
    </recommendedName>
</protein>
<keyword evidence="1" id="KW-0862">Zinc</keyword>
<dbReference type="GO" id="GO:0008270">
    <property type="term" value="F:zinc ion binding"/>
    <property type="evidence" value="ECO:0007669"/>
    <property type="project" value="UniProtKB-KW"/>
</dbReference>
<keyword evidence="4" id="KW-1185">Reference proteome</keyword>
<dbReference type="Gene3D" id="4.10.60.10">
    <property type="entry name" value="Zinc finger, CCHC-type"/>
    <property type="match status" value="1"/>
</dbReference>
<dbReference type="AlphaFoldDB" id="A0AAV3QLU3"/>
<dbReference type="Pfam" id="PF00098">
    <property type="entry name" value="zf-CCHC"/>
    <property type="match status" value="1"/>
</dbReference>
<comment type="caution">
    <text evidence="3">The sequence shown here is derived from an EMBL/GenBank/DDBJ whole genome shotgun (WGS) entry which is preliminary data.</text>
</comment>
<dbReference type="Proteomes" id="UP001454036">
    <property type="component" value="Unassembled WGS sequence"/>
</dbReference>
<proteinExistence type="predicted"/>
<sequence>MMFYLTTLNLKRFLVEEPRTVQDDVAIIEKLPPSWKHFKNYLSLQQLSIHLKIEEGNIKAGIMSVHRYTSAGDSKVNVVKHGASSISFKGKKKSEFAHRGNTFKMSGSISHGNFVKAFDGVCYNCNKSGHKSFECGQPKRSNNRKNVANVVTK</sequence>
<name>A0AAV3QLU3_LITER</name>
<gene>
    <name evidence="3" type="ORF">LIER_19848</name>
</gene>
<dbReference type="PROSITE" id="PS50158">
    <property type="entry name" value="ZF_CCHC"/>
    <property type="match status" value="1"/>
</dbReference>
<accession>A0AAV3QLU3</accession>
<dbReference type="InterPro" id="IPR001878">
    <property type="entry name" value="Znf_CCHC"/>
</dbReference>
<evidence type="ECO:0000256" key="1">
    <source>
        <dbReference type="PROSITE-ProRule" id="PRU00047"/>
    </source>
</evidence>
<evidence type="ECO:0000313" key="3">
    <source>
        <dbReference type="EMBL" id="GAA0164141.1"/>
    </source>
</evidence>
<organism evidence="3 4">
    <name type="scientific">Lithospermum erythrorhizon</name>
    <name type="common">Purple gromwell</name>
    <name type="synonym">Lithospermum officinale var. erythrorhizon</name>
    <dbReference type="NCBI Taxonomy" id="34254"/>
    <lineage>
        <taxon>Eukaryota</taxon>
        <taxon>Viridiplantae</taxon>
        <taxon>Streptophyta</taxon>
        <taxon>Embryophyta</taxon>
        <taxon>Tracheophyta</taxon>
        <taxon>Spermatophyta</taxon>
        <taxon>Magnoliopsida</taxon>
        <taxon>eudicotyledons</taxon>
        <taxon>Gunneridae</taxon>
        <taxon>Pentapetalae</taxon>
        <taxon>asterids</taxon>
        <taxon>lamiids</taxon>
        <taxon>Boraginales</taxon>
        <taxon>Boraginaceae</taxon>
        <taxon>Boraginoideae</taxon>
        <taxon>Lithospermeae</taxon>
        <taxon>Lithospermum</taxon>
    </lineage>
</organism>
<reference evidence="3 4" key="1">
    <citation type="submission" date="2024-01" db="EMBL/GenBank/DDBJ databases">
        <title>The complete chloroplast genome sequence of Lithospermum erythrorhizon: insights into the phylogenetic relationship among Boraginaceae species and the maternal lineages of purple gromwells.</title>
        <authorList>
            <person name="Okada T."/>
            <person name="Watanabe K."/>
        </authorList>
    </citation>
    <scope>NUCLEOTIDE SEQUENCE [LARGE SCALE GENOMIC DNA]</scope>
</reference>
<dbReference type="InterPro" id="IPR036875">
    <property type="entry name" value="Znf_CCHC_sf"/>
</dbReference>
<dbReference type="EMBL" id="BAABME010004965">
    <property type="protein sequence ID" value="GAA0164141.1"/>
    <property type="molecule type" value="Genomic_DNA"/>
</dbReference>
<keyword evidence="1" id="KW-0863">Zinc-finger</keyword>
<evidence type="ECO:0000313" key="4">
    <source>
        <dbReference type="Proteomes" id="UP001454036"/>
    </source>
</evidence>
<feature type="domain" description="CCHC-type" evidence="2">
    <location>
        <begin position="122"/>
        <end position="135"/>
    </location>
</feature>